<dbReference type="InterPro" id="IPR003591">
    <property type="entry name" value="Leu-rich_rpt_typical-subtyp"/>
</dbReference>
<dbReference type="InterPro" id="IPR020859">
    <property type="entry name" value="ROC"/>
</dbReference>
<feature type="compositionally biased region" description="Acidic residues" evidence="13">
    <location>
        <begin position="443"/>
        <end position="454"/>
    </location>
</feature>
<keyword evidence="8" id="KW-0418">Kinase</keyword>
<keyword evidence="12" id="KW-0040">ANK repeat</keyword>
<evidence type="ECO:0000256" key="12">
    <source>
        <dbReference type="PROSITE-ProRule" id="PRU00023"/>
    </source>
</evidence>
<keyword evidence="16" id="KW-1185">Reference proteome</keyword>
<keyword evidence="9" id="KW-0067">ATP-binding</keyword>
<evidence type="ECO:0000256" key="6">
    <source>
        <dbReference type="ARBA" id="ARBA00022737"/>
    </source>
</evidence>
<evidence type="ECO:0000256" key="1">
    <source>
        <dbReference type="ARBA" id="ARBA00001946"/>
    </source>
</evidence>
<dbReference type="Pfam" id="PF08477">
    <property type="entry name" value="Roc"/>
    <property type="match status" value="1"/>
</dbReference>
<feature type="region of interest" description="Disordered" evidence="13">
    <location>
        <begin position="438"/>
        <end position="462"/>
    </location>
</feature>
<dbReference type="Pfam" id="PF12796">
    <property type="entry name" value="Ank_2"/>
    <property type="match status" value="1"/>
</dbReference>
<dbReference type="SMART" id="SM00248">
    <property type="entry name" value="ANK"/>
    <property type="match status" value="3"/>
</dbReference>
<keyword evidence="7" id="KW-0547">Nucleotide-binding</keyword>
<dbReference type="GO" id="GO:0009966">
    <property type="term" value="P:regulation of signal transduction"/>
    <property type="evidence" value="ECO:0007669"/>
    <property type="project" value="UniProtKB-ARBA"/>
</dbReference>
<dbReference type="GO" id="GO:0005737">
    <property type="term" value="C:cytoplasm"/>
    <property type="evidence" value="ECO:0007669"/>
    <property type="project" value="TreeGrafter"/>
</dbReference>
<evidence type="ECO:0000256" key="4">
    <source>
        <dbReference type="ARBA" id="ARBA00022614"/>
    </source>
</evidence>
<comment type="caution">
    <text evidence="15">The sequence shown here is derived from an EMBL/GenBank/DDBJ whole genome shotgun (WGS) entry which is preliminary data.</text>
</comment>
<accession>A0A9X0A1V2</accession>
<comment type="catalytic activity">
    <reaction evidence="10">
        <text>L-threonyl-[protein] + ATP = O-phospho-L-threonyl-[protein] + ADP + H(+)</text>
        <dbReference type="Rhea" id="RHEA:46608"/>
        <dbReference type="Rhea" id="RHEA-COMP:11060"/>
        <dbReference type="Rhea" id="RHEA-COMP:11605"/>
        <dbReference type="ChEBI" id="CHEBI:15378"/>
        <dbReference type="ChEBI" id="CHEBI:30013"/>
        <dbReference type="ChEBI" id="CHEBI:30616"/>
        <dbReference type="ChEBI" id="CHEBI:61977"/>
        <dbReference type="ChEBI" id="CHEBI:456216"/>
        <dbReference type="EC" id="2.7.11.1"/>
    </reaction>
</comment>
<dbReference type="Proteomes" id="UP001163046">
    <property type="component" value="Unassembled WGS sequence"/>
</dbReference>
<evidence type="ECO:0000256" key="2">
    <source>
        <dbReference type="ARBA" id="ARBA00012513"/>
    </source>
</evidence>
<evidence type="ECO:0000256" key="9">
    <source>
        <dbReference type="ARBA" id="ARBA00022840"/>
    </source>
</evidence>
<evidence type="ECO:0000256" key="11">
    <source>
        <dbReference type="ARBA" id="ARBA00048679"/>
    </source>
</evidence>
<evidence type="ECO:0000256" key="13">
    <source>
        <dbReference type="SAM" id="MobiDB-lite"/>
    </source>
</evidence>
<dbReference type="EMBL" id="MU825406">
    <property type="protein sequence ID" value="KAJ7391343.1"/>
    <property type="molecule type" value="Genomic_DNA"/>
</dbReference>
<proteinExistence type="predicted"/>
<evidence type="ECO:0000256" key="5">
    <source>
        <dbReference type="ARBA" id="ARBA00022679"/>
    </source>
</evidence>
<name>A0A9X0A1V2_9CNID</name>
<evidence type="ECO:0000259" key="14">
    <source>
        <dbReference type="PROSITE" id="PS51424"/>
    </source>
</evidence>
<dbReference type="PROSITE" id="PS50088">
    <property type="entry name" value="ANK_REPEAT"/>
    <property type="match status" value="1"/>
</dbReference>
<comment type="catalytic activity">
    <reaction evidence="11">
        <text>L-seryl-[protein] + ATP = O-phospho-L-seryl-[protein] + ADP + H(+)</text>
        <dbReference type="Rhea" id="RHEA:17989"/>
        <dbReference type="Rhea" id="RHEA-COMP:9863"/>
        <dbReference type="Rhea" id="RHEA-COMP:11604"/>
        <dbReference type="ChEBI" id="CHEBI:15378"/>
        <dbReference type="ChEBI" id="CHEBI:29999"/>
        <dbReference type="ChEBI" id="CHEBI:30616"/>
        <dbReference type="ChEBI" id="CHEBI:83421"/>
        <dbReference type="ChEBI" id="CHEBI:456216"/>
        <dbReference type="EC" id="2.7.11.1"/>
    </reaction>
</comment>
<dbReference type="InterPro" id="IPR027417">
    <property type="entry name" value="P-loop_NTPase"/>
</dbReference>
<evidence type="ECO:0000313" key="16">
    <source>
        <dbReference type="Proteomes" id="UP001163046"/>
    </source>
</evidence>
<dbReference type="Gene3D" id="3.80.10.10">
    <property type="entry name" value="Ribonuclease Inhibitor"/>
    <property type="match status" value="4"/>
</dbReference>
<dbReference type="SMART" id="SM00369">
    <property type="entry name" value="LRR_TYP"/>
    <property type="match status" value="8"/>
</dbReference>
<dbReference type="PANTHER" id="PTHR48051">
    <property type="match status" value="1"/>
</dbReference>
<evidence type="ECO:0000256" key="10">
    <source>
        <dbReference type="ARBA" id="ARBA00047899"/>
    </source>
</evidence>
<keyword evidence="5" id="KW-0808">Transferase</keyword>
<comment type="cofactor">
    <cofactor evidence="1">
        <name>Mg(2+)</name>
        <dbReference type="ChEBI" id="CHEBI:18420"/>
    </cofactor>
</comment>
<dbReference type="PROSITE" id="PS51424">
    <property type="entry name" value="ROC"/>
    <property type="match status" value="1"/>
</dbReference>
<feature type="domain" description="Roc" evidence="14">
    <location>
        <begin position="708"/>
        <end position="941"/>
    </location>
</feature>
<dbReference type="InterPro" id="IPR050216">
    <property type="entry name" value="LRR_domain-containing"/>
</dbReference>
<dbReference type="PRINTS" id="PR00449">
    <property type="entry name" value="RASTRNSFRMNG"/>
</dbReference>
<dbReference type="InterPro" id="IPR002110">
    <property type="entry name" value="Ankyrin_rpt"/>
</dbReference>
<feature type="region of interest" description="Disordered" evidence="13">
    <location>
        <begin position="369"/>
        <end position="388"/>
    </location>
</feature>
<dbReference type="PANTHER" id="PTHR48051:SF54">
    <property type="entry name" value="LEUCINE-RICH REPEAT-CONTAINING PROTEIN"/>
    <property type="match status" value="1"/>
</dbReference>
<feature type="compositionally biased region" description="Polar residues" evidence="13">
    <location>
        <begin position="1422"/>
        <end position="1440"/>
    </location>
</feature>
<dbReference type="InterPro" id="IPR032171">
    <property type="entry name" value="COR-A"/>
</dbReference>
<protein>
    <recommendedName>
        <fullName evidence="2">non-specific serine/threonine protein kinase</fullName>
        <ecNumber evidence="2">2.7.11.1</ecNumber>
    </recommendedName>
</protein>
<dbReference type="GO" id="GO:0004674">
    <property type="term" value="F:protein serine/threonine kinase activity"/>
    <property type="evidence" value="ECO:0007669"/>
    <property type="project" value="UniProtKB-KW"/>
</dbReference>
<reference evidence="15" key="1">
    <citation type="submission" date="2023-01" db="EMBL/GenBank/DDBJ databases">
        <title>Genome assembly of the deep-sea coral Lophelia pertusa.</title>
        <authorList>
            <person name="Herrera S."/>
            <person name="Cordes E."/>
        </authorList>
    </citation>
    <scope>NUCLEOTIDE SEQUENCE</scope>
    <source>
        <strain evidence="15">USNM1676648</strain>
        <tissue evidence="15">Polyp</tissue>
    </source>
</reference>
<feature type="region of interest" description="Disordered" evidence="13">
    <location>
        <begin position="406"/>
        <end position="425"/>
    </location>
</feature>
<dbReference type="SUPFAM" id="SSF52540">
    <property type="entry name" value="P-loop containing nucleoside triphosphate hydrolases"/>
    <property type="match status" value="1"/>
</dbReference>
<dbReference type="Gene3D" id="3.40.50.300">
    <property type="entry name" value="P-loop containing nucleotide triphosphate hydrolases"/>
    <property type="match status" value="1"/>
</dbReference>
<keyword evidence="3" id="KW-0723">Serine/threonine-protein kinase</keyword>
<evidence type="ECO:0000256" key="8">
    <source>
        <dbReference type="ARBA" id="ARBA00022777"/>
    </source>
</evidence>
<dbReference type="OrthoDB" id="10252328at2759"/>
<evidence type="ECO:0000256" key="7">
    <source>
        <dbReference type="ARBA" id="ARBA00022741"/>
    </source>
</evidence>
<keyword evidence="4" id="KW-0433">Leucine-rich repeat</keyword>
<dbReference type="PROSITE" id="PS51450">
    <property type="entry name" value="LRR"/>
    <property type="match status" value="4"/>
</dbReference>
<evidence type="ECO:0000313" key="15">
    <source>
        <dbReference type="EMBL" id="KAJ7391343.1"/>
    </source>
</evidence>
<dbReference type="Pfam" id="PF00560">
    <property type="entry name" value="LRR_1"/>
    <property type="match status" value="1"/>
</dbReference>
<gene>
    <name evidence="15" type="ORF">OS493_018386</name>
</gene>
<dbReference type="PROSITE" id="PS50297">
    <property type="entry name" value="ANK_REP_REGION"/>
    <property type="match status" value="1"/>
</dbReference>
<dbReference type="SMART" id="SM00364">
    <property type="entry name" value="LRR_BAC"/>
    <property type="match status" value="7"/>
</dbReference>
<dbReference type="InterPro" id="IPR032675">
    <property type="entry name" value="LRR_dom_sf"/>
</dbReference>
<feature type="compositionally biased region" description="Polar residues" evidence="13">
    <location>
        <begin position="1380"/>
        <end position="1403"/>
    </location>
</feature>
<dbReference type="Gene3D" id="3.30.70.1390">
    <property type="entry name" value="ROC domain from the Parkinson's disease-associated leucine-rich repeat kinase 2"/>
    <property type="match status" value="1"/>
</dbReference>
<feature type="repeat" description="ANK" evidence="12">
    <location>
        <begin position="44"/>
        <end position="76"/>
    </location>
</feature>
<dbReference type="SUPFAM" id="SSF48403">
    <property type="entry name" value="Ankyrin repeat"/>
    <property type="match status" value="1"/>
</dbReference>
<dbReference type="Gene3D" id="1.25.40.20">
    <property type="entry name" value="Ankyrin repeat-containing domain"/>
    <property type="match status" value="1"/>
</dbReference>
<dbReference type="GO" id="GO:0005524">
    <property type="term" value="F:ATP binding"/>
    <property type="evidence" value="ECO:0007669"/>
    <property type="project" value="UniProtKB-KW"/>
</dbReference>
<keyword evidence="6" id="KW-0677">Repeat</keyword>
<dbReference type="InterPro" id="IPR036770">
    <property type="entry name" value="Ankyrin_rpt-contain_sf"/>
</dbReference>
<dbReference type="Pfam" id="PF13855">
    <property type="entry name" value="LRR_8"/>
    <property type="match status" value="1"/>
</dbReference>
<sequence length="1460" mass="162678">MTALHIAAQGGFVKVVEQLLYCHHKCAGPCQANLTISVNARSIMGQTALHDAVTVGYREVVSLLVKHGADVNLCAGAESCQGGTNTAASGANLGSNTSSPLEIACQCSVDLEMLKLLLSSGAEDTDHKCLNSAILADNFDVIMILLQRGAQVDQEHKLHPSRTSNSPEEIWRLSAIPISFLWNNMKLTKLDYQWILTAATTINPYNDTVVGLHPSLKTVTRVDISTNKLSKLPIVLFQMPSLKTLNASENSITGLPSLWLGGRKESAHLKAGKKPYSSCENIQENLAFEESEQDFTYAESGWSCPHLEEIELHHNLLTSLPTCLFELPMLKYLNVAYNDVQTLPFEMWVAPALKSLDLKGNFVRKLPIMKTRRKGGNGKTSSLPRSKALSLSKDNLPANFSQVNGALETKTPKMPSSEVNGKSSHPLKMFHHSQLWGTRHGDDIEDSDSEEEDIDPTKGSSLQKLDLSSNQIVKIPLGLSCLATNLGTLNLSNNNISDVPSLALFPTSLGTLDLSHNNLTAFHPIAENVVHGNATESRCYSVIEGQRPSMRRRISAENGLQVGGRVRLCRHSKHRILPQLKRLDLNNNKLEEIHFMLPRNRPASVASSMDRLPANSRSPSILFPSLQSLTLSHNELWSLPRDVGVLSKLGSLHVSNTKITRLPPEVGLLSELWDLQYQGLQLQDIEPSVLERKKTKDIVGYLRSVLERSEPHPSMKLMFVGVANIGKTTLLSQLRQEGTGSYQNSPPVGWTERKVRKKRSSSTTGRTKKAEVNISTVGVDVCDWIYPKKTDFAFGRADNRPSIKFSTWDFGGQREYYATHQCFLSHRSLYIAMWKVTDGEQGVNEIEPWLLNIQARAPDSPVIIVGTHYDMLEDKDRRSEYLTILRSMISDHYIATEFGGRVQNTRERGLPKVMAMIEVSCKTGYHIRELRQLIYNTSFEIKEKGSRVSLLKTPIPASYIAVEDAVGVIRERCYRDDQTPVLKSEQFSAAVEAELLRQKVHLRGPEELQQATRFLHDNGVLLHYDDPLLRDLYFLDPQWLCDMLAHVVTVREVNPHINNGVMKRSDLSQIFRSERFPANLMSQYINLLSKFEVALPWSAEFLLVPSLLPDSQQDTNQPVAAGVSSAVAQAMNMTAYTKSKVLRRQYVMSYVPSGFWPRLITRVIPDERIRDTVKSCCQLSPDGPVQEGDRDKLASVAQPEWSCWKTGIELSCFGVKLLRICELEGKPFYGAPDDIANPLHYRREVHDTTSYSTIEVVTPCVRIRMEKFEQRKRLTSKRTSRVRPNEDRREGSKLIGFKVKSVSDSHIQSAARLVAITVEHMDTLITDWFPGLDAITVHGSRLVTRIIPCTKCLMAVCGVDREETEEESDVTVVARDVPLISSSGPDSGINLSTTDGSSTSASPWPSPVRVSRKPDANGEVSPPSQSTGVSDMQQELSHGSPQARHAIFSYRSLRDSRLGP</sequence>
<organism evidence="15 16">
    <name type="scientific">Desmophyllum pertusum</name>
    <dbReference type="NCBI Taxonomy" id="174260"/>
    <lineage>
        <taxon>Eukaryota</taxon>
        <taxon>Metazoa</taxon>
        <taxon>Cnidaria</taxon>
        <taxon>Anthozoa</taxon>
        <taxon>Hexacorallia</taxon>
        <taxon>Scleractinia</taxon>
        <taxon>Caryophylliina</taxon>
        <taxon>Caryophylliidae</taxon>
        <taxon>Desmophyllum</taxon>
    </lineage>
</organism>
<dbReference type="Pfam" id="PF16095">
    <property type="entry name" value="COR-A"/>
    <property type="match status" value="1"/>
</dbReference>
<dbReference type="SUPFAM" id="SSF52058">
    <property type="entry name" value="L domain-like"/>
    <property type="match status" value="1"/>
</dbReference>
<dbReference type="InterPro" id="IPR001611">
    <property type="entry name" value="Leu-rich_rpt"/>
</dbReference>
<feature type="region of interest" description="Disordered" evidence="13">
    <location>
        <begin position="1377"/>
        <end position="1460"/>
    </location>
</feature>
<dbReference type="EC" id="2.7.11.1" evidence="2"/>
<evidence type="ECO:0000256" key="3">
    <source>
        <dbReference type="ARBA" id="ARBA00022527"/>
    </source>
</evidence>